<sequence>MALYSFIALSFLPLIILLAPYYIEPYQLWDPIALNDKIQGERQTRWCNMGWWENTDSFPIAAKSLAEKLLDFAKEGGYSGGGNVLDMGHGAGESLLLHLNSTNPPKHLHGLTSLTSDTKTSQILLDKYKSENINTKIELFTYSAKYNPTKDFNHPLNKMKGFMGEKNFKNYNAYLDEDEILEVEEEQEQENYLNYNKPPPPPYDLIYILDSIYHYPPSIISFLNSLKPITNKKNKSIIIYTDILPPPPFESKLNKFKFFFISYFLSIPISNLLNRPKSLLEYKNLLENQGWIDVEIQDWSQNVWKGFANNLKNRGGKWEKVGKTVDRARKDGWKFVAVRIKKGDL</sequence>
<evidence type="ECO:0000313" key="2">
    <source>
        <dbReference type="Proteomes" id="UP000094020"/>
    </source>
</evidence>
<gene>
    <name evidence="1" type="ORF">I206_102892</name>
</gene>
<dbReference type="GeneID" id="30171611"/>
<evidence type="ECO:0008006" key="3">
    <source>
        <dbReference type="Google" id="ProtNLM"/>
    </source>
</evidence>
<dbReference type="KEGG" id="kpin:30171611"/>
<protein>
    <recommendedName>
        <fullName evidence="3">Methyltransferase domain-containing protein</fullName>
    </recommendedName>
</protein>
<dbReference type="RefSeq" id="XP_070058754.1">
    <property type="nucleotide sequence ID" value="XM_070202653.1"/>
</dbReference>
<accession>A0AAJ8MMI5</accession>
<dbReference type="EMBL" id="CP144521">
    <property type="protein sequence ID" value="WWC68956.1"/>
    <property type="molecule type" value="Genomic_DNA"/>
</dbReference>
<dbReference type="Proteomes" id="UP000094020">
    <property type="component" value="Chromosome 3"/>
</dbReference>
<reference evidence="1" key="2">
    <citation type="submission" date="2024-02" db="EMBL/GenBank/DDBJ databases">
        <title>Comparative genomics of Cryptococcus and Kwoniella reveals pathogenesis evolution and contrasting modes of karyotype evolution via chromosome fusion or intercentromeric recombination.</title>
        <authorList>
            <person name="Coelho M.A."/>
            <person name="David-Palma M."/>
            <person name="Shea T."/>
            <person name="Bowers K."/>
            <person name="McGinley-Smith S."/>
            <person name="Mohammad A.W."/>
            <person name="Gnirke A."/>
            <person name="Yurkov A.M."/>
            <person name="Nowrousian M."/>
            <person name="Sun S."/>
            <person name="Cuomo C.A."/>
            <person name="Heitman J."/>
        </authorList>
    </citation>
    <scope>NUCLEOTIDE SEQUENCE</scope>
    <source>
        <strain evidence="1">CBS 10737</strain>
    </source>
</reference>
<proteinExistence type="predicted"/>
<reference evidence="1" key="1">
    <citation type="submission" date="2013-07" db="EMBL/GenBank/DDBJ databases">
        <authorList>
            <consortium name="The Broad Institute Genome Sequencing Platform"/>
            <person name="Cuomo C."/>
            <person name="Litvintseva A."/>
            <person name="Chen Y."/>
            <person name="Heitman J."/>
            <person name="Sun S."/>
            <person name="Springer D."/>
            <person name="Dromer F."/>
            <person name="Young S.K."/>
            <person name="Zeng Q."/>
            <person name="Gargeya S."/>
            <person name="Fitzgerald M."/>
            <person name="Abouelleil A."/>
            <person name="Alvarado L."/>
            <person name="Berlin A.M."/>
            <person name="Chapman S.B."/>
            <person name="Dewar J."/>
            <person name="Goldberg J."/>
            <person name="Griggs A."/>
            <person name="Gujja S."/>
            <person name="Hansen M."/>
            <person name="Howarth C."/>
            <person name="Imamovic A."/>
            <person name="Larimer J."/>
            <person name="McCowan C."/>
            <person name="Murphy C."/>
            <person name="Pearson M."/>
            <person name="Priest M."/>
            <person name="Roberts A."/>
            <person name="Saif S."/>
            <person name="Shea T."/>
            <person name="Sykes S."/>
            <person name="Wortman J."/>
            <person name="Nusbaum C."/>
            <person name="Birren B."/>
        </authorList>
    </citation>
    <scope>NUCLEOTIDE SEQUENCE</scope>
    <source>
        <strain evidence="1">CBS 10737</strain>
    </source>
</reference>
<name>A0AAJ8MMI5_9TREE</name>
<dbReference type="SUPFAM" id="SSF53335">
    <property type="entry name" value="S-adenosyl-L-methionine-dependent methyltransferases"/>
    <property type="match status" value="2"/>
</dbReference>
<dbReference type="InterPro" id="IPR029063">
    <property type="entry name" value="SAM-dependent_MTases_sf"/>
</dbReference>
<dbReference type="AlphaFoldDB" id="A0AAJ8MMI5"/>
<evidence type="ECO:0000313" key="1">
    <source>
        <dbReference type="EMBL" id="WWC68956.1"/>
    </source>
</evidence>
<organism evidence="1 2">
    <name type="scientific">Kwoniella pini CBS 10737</name>
    <dbReference type="NCBI Taxonomy" id="1296096"/>
    <lineage>
        <taxon>Eukaryota</taxon>
        <taxon>Fungi</taxon>
        <taxon>Dikarya</taxon>
        <taxon>Basidiomycota</taxon>
        <taxon>Agaricomycotina</taxon>
        <taxon>Tremellomycetes</taxon>
        <taxon>Tremellales</taxon>
        <taxon>Cryptococcaceae</taxon>
        <taxon>Kwoniella</taxon>
    </lineage>
</organism>
<dbReference type="Gene3D" id="3.40.50.150">
    <property type="entry name" value="Vaccinia Virus protein VP39"/>
    <property type="match status" value="1"/>
</dbReference>
<keyword evidence="2" id="KW-1185">Reference proteome</keyword>